<evidence type="ECO:0008006" key="4">
    <source>
        <dbReference type="Google" id="ProtNLM"/>
    </source>
</evidence>
<protein>
    <recommendedName>
        <fullName evidence="4">Rad50/SbcC-type AAA domain-containing protein</fullName>
    </recommendedName>
</protein>
<comment type="caution">
    <text evidence="2">The sequence shown here is derived from an EMBL/GenBank/DDBJ whole genome shotgun (WGS) entry which is preliminary data.</text>
</comment>
<feature type="coiled-coil region" evidence="1">
    <location>
        <begin position="484"/>
        <end position="511"/>
    </location>
</feature>
<reference evidence="2 3" key="1">
    <citation type="journal article" date="2017" name="Antonie Van Leeuwenhoek">
        <title>Phylogenomic resolution of the bacterial genus Pantoea and its relationship with Erwinia and Tatumella.</title>
        <authorList>
            <person name="Palmer M."/>
            <person name="Steenkamp E.T."/>
            <person name="Coetzee M.P."/>
            <person name="Chan W.Y."/>
            <person name="van Zyl E."/>
            <person name="De Maayer P."/>
            <person name="Coutinho T.A."/>
            <person name="Blom J."/>
            <person name="Smits T.H."/>
            <person name="Duffy B."/>
            <person name="Venter S.N."/>
        </authorList>
    </citation>
    <scope>NUCLEOTIDE SEQUENCE [LARGE SCALE GENOMIC DNA]</scope>
    <source>
        <strain evidence="2 3">LMG 26277</strain>
    </source>
</reference>
<accession>A0A1X1CXK8</accession>
<sequence>MFINAIKYIAKTIQGDFGFYFTFDKGLNIIRADNSSGKSTVISSIYYALGLEEIIGGRGLKTLNSALKDSFKVNGNDVKVISSKVFIEIGKSNGEFFTSCRHITSDSVDTKLFKVYMNEHLSKNTDLIGEPIFKFIHDAGGANSENGFHLFLEKFLGLELPEVLTNKGDVTKLYLQCIFASMFIEQKRGWTDYIANTPYYAIRDAKKKVVEYVLNLDTFKSEFEKEKLKSEFTTLITEWKSLINEIKFIANSKFLSFNERIVTPSEYKGLVSLSKSIDGTHVTLSDYKKNLLIESREIKSSLESEIEPTSEEITAEITIQTEKIEAINFNLVSLVQDKILKKHESVAISKLEKEISEDIKKTKSLVKLKKFGAEINIHSANDFCPVCSQKIDDNLVLIGKPVLSMDVEDNILYLETQKKMLNSQSNAISKEIEIMGRRELQLRNQFSMERRLLTSLKEDIKENRNIIRYLISKQVNIDSELESLNSTESSIKEIEQALNSLSAKIKENREKWDNLPSGDYSSADIEKIMLFAKLFRSNASSFDYSSADIEDIEINAASLLPTLEKVELREIIDVKNESSASDFVRLIWAYIIALYQAKKYSTGNNHIGVLIFDEPGQHSMSIESQRSLLNILSHENNLQSIVAASFDESENNFITTTRGLEFKYINWDGKVISSI</sequence>
<evidence type="ECO:0000313" key="3">
    <source>
        <dbReference type="Proteomes" id="UP000193104"/>
    </source>
</evidence>
<proteinExistence type="predicted"/>
<dbReference type="EMBL" id="MLFS01000076">
    <property type="protein sequence ID" value="ORM69178.1"/>
    <property type="molecule type" value="Genomic_DNA"/>
</dbReference>
<gene>
    <name evidence="2" type="ORF">HA48_19535</name>
</gene>
<dbReference type="AlphaFoldDB" id="A0A1X1CXK8"/>
<organism evidence="2 3">
    <name type="scientific">Pantoea wallisii</name>
    <dbReference type="NCBI Taxonomy" id="1076551"/>
    <lineage>
        <taxon>Bacteria</taxon>
        <taxon>Pseudomonadati</taxon>
        <taxon>Pseudomonadota</taxon>
        <taxon>Gammaproteobacteria</taxon>
        <taxon>Enterobacterales</taxon>
        <taxon>Erwiniaceae</taxon>
        <taxon>Pantoea</taxon>
    </lineage>
</organism>
<keyword evidence="1" id="KW-0175">Coiled coil</keyword>
<dbReference type="STRING" id="1076551.HA48_19535"/>
<dbReference type="InterPro" id="IPR027417">
    <property type="entry name" value="P-loop_NTPase"/>
</dbReference>
<evidence type="ECO:0000256" key="1">
    <source>
        <dbReference type="SAM" id="Coils"/>
    </source>
</evidence>
<evidence type="ECO:0000313" key="2">
    <source>
        <dbReference type="EMBL" id="ORM69178.1"/>
    </source>
</evidence>
<dbReference type="Gene3D" id="3.40.50.300">
    <property type="entry name" value="P-loop containing nucleotide triphosphate hydrolases"/>
    <property type="match status" value="1"/>
</dbReference>
<keyword evidence="3" id="KW-1185">Reference proteome</keyword>
<name>A0A1X1CXK8_9GAMM</name>
<dbReference type="SUPFAM" id="SSF75712">
    <property type="entry name" value="Rad50 coiled-coil Zn hook"/>
    <property type="match status" value="1"/>
</dbReference>
<dbReference type="Proteomes" id="UP000193104">
    <property type="component" value="Unassembled WGS sequence"/>
</dbReference>